<name>A0ABT3GQH7_9BACT</name>
<accession>A0ABT3GQH7</accession>
<dbReference type="RefSeq" id="WP_264489841.1">
    <property type="nucleotide sequence ID" value="NZ_JAPDDT010000016.1"/>
</dbReference>
<reference evidence="1 2" key="1">
    <citation type="submission" date="2022-10" db="EMBL/GenBank/DDBJ databases">
        <title>Luteolibacter arcticus strain CCTCC AB 2014275, whole genome shotgun sequencing project.</title>
        <authorList>
            <person name="Zhao G."/>
            <person name="Shen L."/>
        </authorList>
    </citation>
    <scope>NUCLEOTIDE SEQUENCE [LARGE SCALE GENOMIC DNA]</scope>
    <source>
        <strain evidence="1 2">CCTCC AB 2014275</strain>
    </source>
</reference>
<evidence type="ECO:0000313" key="2">
    <source>
        <dbReference type="Proteomes" id="UP001320876"/>
    </source>
</evidence>
<dbReference type="EMBL" id="JAPDDT010000016">
    <property type="protein sequence ID" value="MCW1925734.1"/>
    <property type="molecule type" value="Genomic_DNA"/>
</dbReference>
<dbReference type="Proteomes" id="UP001320876">
    <property type="component" value="Unassembled WGS sequence"/>
</dbReference>
<keyword evidence="2" id="KW-1185">Reference proteome</keyword>
<evidence type="ECO:0000313" key="1">
    <source>
        <dbReference type="EMBL" id="MCW1925734.1"/>
    </source>
</evidence>
<comment type="caution">
    <text evidence="1">The sequence shown here is derived from an EMBL/GenBank/DDBJ whole genome shotgun (WGS) entry which is preliminary data.</text>
</comment>
<proteinExistence type="predicted"/>
<protein>
    <submittedName>
        <fullName evidence="1">Uncharacterized protein</fullName>
    </submittedName>
</protein>
<organism evidence="1 2">
    <name type="scientific">Luteolibacter arcticus</name>
    <dbReference type="NCBI Taxonomy" id="1581411"/>
    <lineage>
        <taxon>Bacteria</taxon>
        <taxon>Pseudomonadati</taxon>
        <taxon>Verrucomicrobiota</taxon>
        <taxon>Verrucomicrobiia</taxon>
        <taxon>Verrucomicrobiales</taxon>
        <taxon>Verrucomicrobiaceae</taxon>
        <taxon>Luteolibacter</taxon>
    </lineage>
</organism>
<sequence length="147" mass="15538">MQSREFRDVQVFDRSNGDEVIFEVNPAVSTRNQAPAGTLYFGAGIQQDSMNGFELRLDNLFVSTAPIDPGTGIAPADPAITAVFFEGGDLKVTFSPGGAGFILTSSNNLIAPFAEQSAATYDGVGTFTVPAPALNPGRDFFRVETAP</sequence>
<gene>
    <name evidence="1" type="ORF">OKA05_24465</name>
</gene>